<feature type="transmembrane region" description="Helical" evidence="10">
    <location>
        <begin position="130"/>
        <end position="151"/>
    </location>
</feature>
<evidence type="ECO:0000256" key="9">
    <source>
        <dbReference type="ARBA" id="ARBA00031636"/>
    </source>
</evidence>
<evidence type="ECO:0000256" key="3">
    <source>
        <dbReference type="ARBA" id="ARBA00022449"/>
    </source>
</evidence>
<proteinExistence type="predicted"/>
<dbReference type="GO" id="GO:0015297">
    <property type="term" value="F:antiporter activity"/>
    <property type="evidence" value="ECO:0007669"/>
    <property type="project" value="UniProtKB-KW"/>
</dbReference>
<sequence>MKPLSVKHHIVQTIRLSLPLIISQVMMVAMTFVDTVMAGQLGATTLAAVAVGSSVWSTVILFVFGTLMVIPPIVSEKDGAQRHHEVAPFFRQALWLALLLGLLFSVVIRLVDPIFILFKTQEEVIPEAVGYLDAIGWGVLPLAFFVSFRYLADGLSITKTTMYVSFVGVLLNVPLNYILMFGHLGFPALGAVGTGYASAIVITCQMLVYVLIVKRHKIIGSYQVFSRFDPPNWHVIMRLLKMGLPVGVSMFAEVGFFSVITLLSSSLATVVVAAHQIALNFSSLLFMVPLGLSMGITIRVGNAVGRKNEDDITRAGFLGTGLVLFTQLFSASVTLLFAGDIVNLYTDDSEVAAIAVSLLFYAAVFQLSDGIQVAAAGALRGIKDMTFIMNSNLFSFWLLGFVASWYLCFPMGMGAPGLWIGIIVGLSAAAVLNLWRFWIKTRQFKKHKIPDSIA</sequence>
<keyword evidence="5 10" id="KW-0812">Transmembrane</keyword>
<dbReference type="RefSeq" id="WP_188364383.1">
    <property type="nucleotide sequence ID" value="NZ_BAABJF010000032.1"/>
</dbReference>
<evidence type="ECO:0000313" key="12">
    <source>
        <dbReference type="Proteomes" id="UP000605253"/>
    </source>
</evidence>
<feature type="transmembrane region" description="Helical" evidence="10">
    <location>
        <begin position="188"/>
        <end position="212"/>
    </location>
</feature>
<evidence type="ECO:0000256" key="4">
    <source>
        <dbReference type="ARBA" id="ARBA00022475"/>
    </source>
</evidence>
<name>A0A917FM59_9GAMM</name>
<dbReference type="InterPro" id="IPR050222">
    <property type="entry name" value="MATE_MdtK"/>
</dbReference>
<dbReference type="Pfam" id="PF01554">
    <property type="entry name" value="MatE"/>
    <property type="match status" value="2"/>
</dbReference>
<keyword evidence="12" id="KW-1185">Reference proteome</keyword>
<dbReference type="NCBIfam" id="TIGR00797">
    <property type="entry name" value="matE"/>
    <property type="match status" value="1"/>
</dbReference>
<feature type="transmembrane region" description="Helical" evidence="10">
    <location>
        <begin position="94"/>
        <end position="118"/>
    </location>
</feature>
<dbReference type="GO" id="GO:0005886">
    <property type="term" value="C:plasma membrane"/>
    <property type="evidence" value="ECO:0007669"/>
    <property type="project" value="UniProtKB-SubCell"/>
</dbReference>
<dbReference type="EMBL" id="BMEO01000002">
    <property type="protein sequence ID" value="GGF89191.1"/>
    <property type="molecule type" value="Genomic_DNA"/>
</dbReference>
<keyword evidence="7" id="KW-0406">Ion transport</keyword>
<keyword evidence="3" id="KW-0050">Antiport</keyword>
<dbReference type="PIRSF" id="PIRSF006603">
    <property type="entry name" value="DinF"/>
    <property type="match status" value="1"/>
</dbReference>
<feature type="transmembrane region" description="Helical" evidence="10">
    <location>
        <begin position="277"/>
        <end position="296"/>
    </location>
</feature>
<evidence type="ECO:0000256" key="1">
    <source>
        <dbReference type="ARBA" id="ARBA00004429"/>
    </source>
</evidence>
<comment type="subcellular location">
    <subcellularLocation>
        <location evidence="1">Cell inner membrane</location>
        <topology evidence="1">Multi-pass membrane protein</topology>
    </subcellularLocation>
</comment>
<dbReference type="InterPro" id="IPR002528">
    <property type="entry name" value="MATE_fam"/>
</dbReference>
<feature type="transmembrane region" description="Helical" evidence="10">
    <location>
        <begin position="418"/>
        <end position="439"/>
    </location>
</feature>
<keyword evidence="4" id="KW-1003">Cell membrane</keyword>
<evidence type="ECO:0000256" key="6">
    <source>
        <dbReference type="ARBA" id="ARBA00022989"/>
    </source>
</evidence>
<dbReference type="AlphaFoldDB" id="A0A917FM59"/>
<dbReference type="CDD" id="cd13131">
    <property type="entry name" value="MATE_NorM_like"/>
    <property type="match status" value="1"/>
</dbReference>
<feature type="transmembrane region" description="Helical" evidence="10">
    <location>
        <begin position="246"/>
        <end position="271"/>
    </location>
</feature>
<evidence type="ECO:0000256" key="2">
    <source>
        <dbReference type="ARBA" id="ARBA00022448"/>
    </source>
</evidence>
<protein>
    <recommendedName>
        <fullName evidence="9">Multidrug-efflux transporter</fullName>
    </recommendedName>
</protein>
<evidence type="ECO:0000256" key="5">
    <source>
        <dbReference type="ARBA" id="ARBA00022692"/>
    </source>
</evidence>
<evidence type="ECO:0000256" key="7">
    <source>
        <dbReference type="ARBA" id="ARBA00023065"/>
    </source>
</evidence>
<gene>
    <name evidence="11" type="primary">norM</name>
    <name evidence="11" type="ORF">GCM10011365_08030</name>
</gene>
<comment type="caution">
    <text evidence="11">The sequence shown here is derived from an EMBL/GenBank/DDBJ whole genome shotgun (WGS) entry which is preliminary data.</text>
</comment>
<evidence type="ECO:0000313" key="11">
    <source>
        <dbReference type="EMBL" id="GGF89191.1"/>
    </source>
</evidence>
<evidence type="ECO:0000256" key="8">
    <source>
        <dbReference type="ARBA" id="ARBA00023136"/>
    </source>
</evidence>
<accession>A0A917FM59</accession>
<dbReference type="GO" id="GO:0006811">
    <property type="term" value="P:monoatomic ion transport"/>
    <property type="evidence" value="ECO:0007669"/>
    <property type="project" value="UniProtKB-KW"/>
</dbReference>
<reference evidence="11" key="2">
    <citation type="submission" date="2020-09" db="EMBL/GenBank/DDBJ databases">
        <authorList>
            <person name="Sun Q."/>
            <person name="Zhou Y."/>
        </authorList>
    </citation>
    <scope>NUCLEOTIDE SEQUENCE</scope>
    <source>
        <strain evidence="11">CGMCC 1.12181</strain>
    </source>
</reference>
<feature type="transmembrane region" description="Helical" evidence="10">
    <location>
        <begin position="387"/>
        <end position="406"/>
    </location>
</feature>
<dbReference type="PANTHER" id="PTHR43298:SF2">
    <property type="entry name" value="FMN_FAD EXPORTER YEEO-RELATED"/>
    <property type="match status" value="1"/>
</dbReference>
<reference evidence="11" key="1">
    <citation type="journal article" date="2014" name="Int. J. Syst. Evol. Microbiol.">
        <title>Complete genome sequence of Corynebacterium casei LMG S-19264T (=DSM 44701T), isolated from a smear-ripened cheese.</title>
        <authorList>
            <consortium name="US DOE Joint Genome Institute (JGI-PGF)"/>
            <person name="Walter F."/>
            <person name="Albersmeier A."/>
            <person name="Kalinowski J."/>
            <person name="Ruckert C."/>
        </authorList>
    </citation>
    <scope>NUCLEOTIDE SEQUENCE</scope>
    <source>
        <strain evidence="11">CGMCC 1.12181</strain>
    </source>
</reference>
<feature type="transmembrane region" description="Helical" evidence="10">
    <location>
        <begin position="317"/>
        <end position="339"/>
    </location>
</feature>
<dbReference type="GO" id="GO:0042910">
    <property type="term" value="F:xenobiotic transmembrane transporter activity"/>
    <property type="evidence" value="ECO:0007669"/>
    <property type="project" value="InterPro"/>
</dbReference>
<feature type="transmembrane region" description="Helical" evidence="10">
    <location>
        <begin position="20"/>
        <end position="43"/>
    </location>
</feature>
<evidence type="ECO:0000256" key="10">
    <source>
        <dbReference type="SAM" id="Phobius"/>
    </source>
</evidence>
<dbReference type="InterPro" id="IPR048279">
    <property type="entry name" value="MdtK-like"/>
</dbReference>
<feature type="transmembrane region" description="Helical" evidence="10">
    <location>
        <begin position="351"/>
        <end position="375"/>
    </location>
</feature>
<keyword evidence="2" id="KW-0813">Transport</keyword>
<organism evidence="11 12">
    <name type="scientific">Marinicella pacifica</name>
    <dbReference type="NCBI Taxonomy" id="1171543"/>
    <lineage>
        <taxon>Bacteria</taxon>
        <taxon>Pseudomonadati</taxon>
        <taxon>Pseudomonadota</taxon>
        <taxon>Gammaproteobacteria</taxon>
        <taxon>Lysobacterales</taxon>
        <taxon>Marinicellaceae</taxon>
        <taxon>Marinicella</taxon>
    </lineage>
</organism>
<dbReference type="Proteomes" id="UP000605253">
    <property type="component" value="Unassembled WGS sequence"/>
</dbReference>
<keyword evidence="8 10" id="KW-0472">Membrane</keyword>
<dbReference type="PANTHER" id="PTHR43298">
    <property type="entry name" value="MULTIDRUG RESISTANCE PROTEIN NORM-RELATED"/>
    <property type="match status" value="1"/>
</dbReference>
<feature type="transmembrane region" description="Helical" evidence="10">
    <location>
        <begin position="55"/>
        <end position="74"/>
    </location>
</feature>
<feature type="transmembrane region" description="Helical" evidence="10">
    <location>
        <begin position="163"/>
        <end position="182"/>
    </location>
</feature>
<keyword evidence="6 10" id="KW-1133">Transmembrane helix</keyword>